<evidence type="ECO:0000313" key="12">
    <source>
        <dbReference type="Proteomes" id="UP000318478"/>
    </source>
</evidence>
<dbReference type="PROSITE" id="PS00630">
    <property type="entry name" value="IMP_2"/>
    <property type="match status" value="1"/>
</dbReference>
<dbReference type="InterPro" id="IPR006239">
    <property type="entry name" value="DPNP"/>
</dbReference>
<feature type="binding site" evidence="10">
    <location>
        <position position="121"/>
    </location>
    <ligand>
        <name>Mg(2+)</name>
        <dbReference type="ChEBI" id="CHEBI:18420"/>
        <label>1</label>
        <note>catalytic</note>
    </ligand>
</feature>
<keyword evidence="5 11" id="KW-0378">Hydrolase</keyword>
<evidence type="ECO:0000256" key="1">
    <source>
        <dbReference type="ARBA" id="ARBA00001946"/>
    </source>
</evidence>
<dbReference type="InterPro" id="IPR051090">
    <property type="entry name" value="Inositol_monoP_superfamily"/>
</dbReference>
<comment type="catalytic activity">
    <reaction evidence="8">
        <text>adenosine 3',5'-bisphosphate + H2O = AMP + phosphate</text>
        <dbReference type="Rhea" id="RHEA:10040"/>
        <dbReference type="ChEBI" id="CHEBI:15377"/>
        <dbReference type="ChEBI" id="CHEBI:43474"/>
        <dbReference type="ChEBI" id="CHEBI:58343"/>
        <dbReference type="ChEBI" id="CHEBI:456215"/>
        <dbReference type="EC" id="3.1.3.7"/>
    </reaction>
    <physiologicalReaction direction="left-to-right" evidence="8">
        <dbReference type="Rhea" id="RHEA:10041"/>
    </physiologicalReaction>
</comment>
<evidence type="ECO:0000313" key="11">
    <source>
        <dbReference type="EMBL" id="TWT78581.1"/>
    </source>
</evidence>
<protein>
    <recommendedName>
        <fullName evidence="3">3'(2'),5'-bisphosphate nucleotidase</fullName>
        <ecNumber evidence="3">3.1.3.7</ecNumber>
    </recommendedName>
</protein>
<dbReference type="PANTHER" id="PTHR43200">
    <property type="entry name" value="PHOSPHATASE"/>
    <property type="match status" value="1"/>
</dbReference>
<dbReference type="Gene3D" id="3.40.190.80">
    <property type="match status" value="1"/>
</dbReference>
<dbReference type="RefSeq" id="WP_146585154.1">
    <property type="nucleotide sequence ID" value="NZ_SJPO01000002.1"/>
</dbReference>
<evidence type="ECO:0000256" key="7">
    <source>
        <dbReference type="ARBA" id="ARBA00044466"/>
    </source>
</evidence>
<dbReference type="GO" id="GO:0046872">
    <property type="term" value="F:metal ion binding"/>
    <property type="evidence" value="ECO:0007669"/>
    <property type="project" value="UniProtKB-KW"/>
</dbReference>
<dbReference type="AlphaFoldDB" id="A0A5C5YUU1"/>
<dbReference type="SUPFAM" id="SSF56655">
    <property type="entry name" value="Carbohydrate phosphatase"/>
    <property type="match status" value="1"/>
</dbReference>
<dbReference type="Gene3D" id="3.30.540.10">
    <property type="entry name" value="Fructose-1,6-Bisphosphatase, subunit A, domain 1"/>
    <property type="match status" value="1"/>
</dbReference>
<dbReference type="Pfam" id="PF00459">
    <property type="entry name" value="Inositol_P"/>
    <property type="match status" value="1"/>
</dbReference>
<dbReference type="InterPro" id="IPR020550">
    <property type="entry name" value="Inositol_monophosphatase_CS"/>
</dbReference>
<gene>
    <name evidence="11" type="primary">hisN_1</name>
    <name evidence="11" type="ORF">Pla123a_13750</name>
</gene>
<dbReference type="EMBL" id="SJPO01000002">
    <property type="protein sequence ID" value="TWT78581.1"/>
    <property type="molecule type" value="Genomic_DNA"/>
</dbReference>
<dbReference type="GO" id="GO:0008441">
    <property type="term" value="F:3'(2'),5'-bisphosphate nucleotidase activity"/>
    <property type="evidence" value="ECO:0007669"/>
    <property type="project" value="UniProtKB-EC"/>
</dbReference>
<dbReference type="PROSITE" id="PS00629">
    <property type="entry name" value="IMP_1"/>
    <property type="match status" value="1"/>
</dbReference>
<proteinExistence type="inferred from homology"/>
<evidence type="ECO:0000256" key="3">
    <source>
        <dbReference type="ARBA" id="ARBA00012633"/>
    </source>
</evidence>
<dbReference type="InterPro" id="IPR000760">
    <property type="entry name" value="Inositol_monophosphatase-like"/>
</dbReference>
<dbReference type="Proteomes" id="UP000318478">
    <property type="component" value="Unassembled WGS sequence"/>
</dbReference>
<dbReference type="OrthoDB" id="9772456at2"/>
<comment type="similarity">
    <text evidence="2">Belongs to the inositol monophosphatase superfamily.</text>
</comment>
<evidence type="ECO:0000256" key="5">
    <source>
        <dbReference type="ARBA" id="ARBA00022801"/>
    </source>
</evidence>
<keyword evidence="4 10" id="KW-0479">Metal-binding</keyword>
<feature type="binding site" evidence="10">
    <location>
        <position position="124"/>
    </location>
    <ligand>
        <name>Mg(2+)</name>
        <dbReference type="ChEBI" id="CHEBI:18420"/>
        <label>1</label>
        <note>catalytic</note>
    </ligand>
</feature>
<reference evidence="11 12" key="1">
    <citation type="submission" date="2019-02" db="EMBL/GenBank/DDBJ databases">
        <title>Deep-cultivation of Planctomycetes and their phenomic and genomic characterization uncovers novel biology.</title>
        <authorList>
            <person name="Wiegand S."/>
            <person name="Jogler M."/>
            <person name="Boedeker C."/>
            <person name="Pinto D."/>
            <person name="Vollmers J."/>
            <person name="Rivas-Marin E."/>
            <person name="Kohn T."/>
            <person name="Peeters S.H."/>
            <person name="Heuer A."/>
            <person name="Rast P."/>
            <person name="Oberbeckmann S."/>
            <person name="Bunk B."/>
            <person name="Jeske O."/>
            <person name="Meyerdierks A."/>
            <person name="Storesund J.E."/>
            <person name="Kallscheuer N."/>
            <person name="Luecker S."/>
            <person name="Lage O.M."/>
            <person name="Pohl T."/>
            <person name="Merkel B.J."/>
            <person name="Hornburger P."/>
            <person name="Mueller R.-W."/>
            <person name="Bruemmer F."/>
            <person name="Labrenz M."/>
            <person name="Spormann A.M."/>
            <person name="Op Den Camp H."/>
            <person name="Overmann J."/>
            <person name="Amann R."/>
            <person name="Jetten M.S.M."/>
            <person name="Mascher T."/>
            <person name="Medema M.H."/>
            <person name="Devos D.P."/>
            <person name="Kaster A.-K."/>
            <person name="Ovreas L."/>
            <person name="Rohde M."/>
            <person name="Galperin M.Y."/>
            <person name="Jogler C."/>
        </authorList>
    </citation>
    <scope>NUCLEOTIDE SEQUENCE [LARGE SCALE GENOMIC DNA]</scope>
    <source>
        <strain evidence="11 12">Pla123a</strain>
    </source>
</reference>
<comment type="caution">
    <text evidence="11">The sequence shown here is derived from an EMBL/GenBank/DDBJ whole genome shotgun (WGS) entry which is preliminary data.</text>
</comment>
<dbReference type="EC" id="3.1.3.7" evidence="3"/>
<feature type="binding site" evidence="10">
    <location>
        <position position="123"/>
    </location>
    <ligand>
        <name>Mg(2+)</name>
        <dbReference type="ChEBI" id="CHEBI:18420"/>
        <label>1</label>
        <note>catalytic</note>
    </ligand>
</feature>
<name>A0A5C5YUU1_9BACT</name>
<dbReference type="NCBIfam" id="TIGR01330">
    <property type="entry name" value="bisphos_HAL2"/>
    <property type="match status" value="1"/>
</dbReference>
<dbReference type="CDD" id="cd01517">
    <property type="entry name" value="PAP_phosphatase"/>
    <property type="match status" value="1"/>
</dbReference>
<comment type="catalytic activity">
    <reaction evidence="7">
        <text>adenosine 2',5'-bisphosphate + H2O = AMP + phosphate</text>
        <dbReference type="Rhea" id="RHEA:77643"/>
        <dbReference type="ChEBI" id="CHEBI:15377"/>
        <dbReference type="ChEBI" id="CHEBI:43474"/>
        <dbReference type="ChEBI" id="CHEBI:194156"/>
        <dbReference type="ChEBI" id="CHEBI:456215"/>
        <dbReference type="EC" id="3.1.3.7"/>
    </reaction>
    <physiologicalReaction direction="left-to-right" evidence="7">
        <dbReference type="Rhea" id="RHEA:77644"/>
    </physiologicalReaction>
</comment>
<evidence type="ECO:0000256" key="2">
    <source>
        <dbReference type="ARBA" id="ARBA00009759"/>
    </source>
</evidence>
<dbReference type="PRINTS" id="PR00377">
    <property type="entry name" value="IMPHPHTASES"/>
</dbReference>
<comment type="cofactor">
    <cofactor evidence="1 10">
        <name>Mg(2+)</name>
        <dbReference type="ChEBI" id="CHEBI:18420"/>
    </cofactor>
</comment>
<feature type="binding site" evidence="10">
    <location>
        <position position="68"/>
    </location>
    <ligand>
        <name>Mg(2+)</name>
        <dbReference type="ChEBI" id="CHEBI:18420"/>
        <label>1</label>
        <note>catalytic</note>
    </ligand>
</feature>
<evidence type="ECO:0000256" key="4">
    <source>
        <dbReference type="ARBA" id="ARBA00022723"/>
    </source>
</evidence>
<accession>A0A5C5YUU1</accession>
<evidence type="ECO:0000256" key="9">
    <source>
        <dbReference type="ARBA" id="ARBA00044484"/>
    </source>
</evidence>
<organism evidence="11 12">
    <name type="scientific">Posidoniimonas polymericola</name>
    <dbReference type="NCBI Taxonomy" id="2528002"/>
    <lineage>
        <taxon>Bacteria</taxon>
        <taxon>Pseudomonadati</taxon>
        <taxon>Planctomycetota</taxon>
        <taxon>Planctomycetia</taxon>
        <taxon>Pirellulales</taxon>
        <taxon>Lacipirellulaceae</taxon>
        <taxon>Posidoniimonas</taxon>
    </lineage>
</organism>
<keyword evidence="12" id="KW-1185">Reference proteome</keyword>
<feature type="binding site" evidence="10">
    <location>
        <position position="272"/>
    </location>
    <ligand>
        <name>Mg(2+)</name>
        <dbReference type="ChEBI" id="CHEBI:18420"/>
        <label>1</label>
        <note>catalytic</note>
    </ligand>
</feature>
<dbReference type="GO" id="GO:0046854">
    <property type="term" value="P:phosphatidylinositol phosphate biosynthetic process"/>
    <property type="evidence" value="ECO:0007669"/>
    <property type="project" value="InterPro"/>
</dbReference>
<dbReference type="PANTHER" id="PTHR43200:SF6">
    <property type="entry name" value="3'(2'),5'-BISPHOSPHATE NUCLEOTIDASE"/>
    <property type="match status" value="1"/>
</dbReference>
<dbReference type="InterPro" id="IPR020583">
    <property type="entry name" value="Inositol_monoP_metal-BS"/>
</dbReference>
<keyword evidence="6 10" id="KW-0460">Magnesium</keyword>
<evidence type="ECO:0000256" key="10">
    <source>
        <dbReference type="PIRSR" id="PIRSR600760-2"/>
    </source>
</evidence>
<dbReference type="GO" id="GO:0000103">
    <property type="term" value="P:sulfate assimilation"/>
    <property type="evidence" value="ECO:0007669"/>
    <property type="project" value="TreeGrafter"/>
</dbReference>
<evidence type="ECO:0000256" key="8">
    <source>
        <dbReference type="ARBA" id="ARBA00044479"/>
    </source>
</evidence>
<sequence>MIDSPEAKFAVAAVREAAQLVRRVQAEMVTDALEKGDKSPVTVGDFTAQAVIARRLQDNFPGVKLVGEESAADLREEAGTETLEQVTHFVRMVLPHATAEEVCDWIDFGTADAEGEYWTLDPIDGTKGFLRGDQYAVAFALIKDGQVQVAALGCPELADATSPAKGGDGSVLLAAKGQGARCQSMADPSAEWKPLSTSDLSDPAGARVLRSVEKGHTNMGQIDYFAEALGITADPVGMDSQAKYAVLAAGGGEMLLRLMSPKMPDYQERIWDQAAGSLVITEAGGRVTDLDGRPLDFSHGRTLAQNRGVLATNGPLHDAALEALKSVGA</sequence>
<comment type="catalytic activity">
    <reaction evidence="9">
        <text>3'-phosphoadenylyl sulfate + H2O = adenosine 5'-phosphosulfate + phosphate</text>
        <dbReference type="Rhea" id="RHEA:77639"/>
        <dbReference type="ChEBI" id="CHEBI:15377"/>
        <dbReference type="ChEBI" id="CHEBI:43474"/>
        <dbReference type="ChEBI" id="CHEBI:58243"/>
        <dbReference type="ChEBI" id="CHEBI:58339"/>
        <dbReference type="EC" id="3.1.3.7"/>
    </reaction>
    <physiologicalReaction direction="left-to-right" evidence="9">
        <dbReference type="Rhea" id="RHEA:77640"/>
    </physiologicalReaction>
</comment>
<evidence type="ECO:0000256" key="6">
    <source>
        <dbReference type="ARBA" id="ARBA00022842"/>
    </source>
</evidence>